<comment type="subcellular location">
    <subcellularLocation>
        <location evidence="2 19">Cell membrane</location>
        <topology evidence="2 19">Multi-pass membrane protein</topology>
    </subcellularLocation>
</comment>
<evidence type="ECO:0000256" key="6">
    <source>
        <dbReference type="ARBA" id="ARBA00015850"/>
    </source>
</evidence>
<feature type="transmembrane region" description="Helical" evidence="19">
    <location>
        <begin position="69"/>
        <end position="91"/>
    </location>
</feature>
<evidence type="ECO:0000313" key="21">
    <source>
        <dbReference type="Proteomes" id="UP000767854"/>
    </source>
</evidence>
<evidence type="ECO:0000256" key="2">
    <source>
        <dbReference type="ARBA" id="ARBA00004651"/>
    </source>
</evidence>
<evidence type="ECO:0000256" key="10">
    <source>
        <dbReference type="ARBA" id="ARBA00022692"/>
    </source>
</evidence>
<dbReference type="RefSeq" id="WP_204661602.1">
    <property type="nucleotide sequence ID" value="NZ_JAFBDT010000002.1"/>
</dbReference>
<evidence type="ECO:0000256" key="7">
    <source>
        <dbReference type="ARBA" id="ARBA00022475"/>
    </source>
</evidence>
<evidence type="ECO:0000256" key="18">
    <source>
        <dbReference type="ARBA" id="ARBA00049504"/>
    </source>
</evidence>
<comment type="catalytic activity">
    <reaction evidence="17 19">
        <text>alpha-ribazole + adenosylcob(III)inamide-GDP = adenosylcob(III)alamin + GMP + H(+)</text>
        <dbReference type="Rhea" id="RHEA:16049"/>
        <dbReference type="ChEBI" id="CHEBI:10329"/>
        <dbReference type="ChEBI" id="CHEBI:15378"/>
        <dbReference type="ChEBI" id="CHEBI:18408"/>
        <dbReference type="ChEBI" id="CHEBI:58115"/>
        <dbReference type="ChEBI" id="CHEBI:60487"/>
        <dbReference type="EC" id="2.7.8.26"/>
    </reaction>
</comment>
<gene>
    <name evidence="19" type="primary">cobS</name>
    <name evidence="20" type="ORF">JOC49_000361</name>
</gene>
<keyword evidence="10 19" id="KW-0812">Transmembrane</keyword>
<keyword evidence="8 19" id="KW-0169">Cobalamin biosynthesis</keyword>
<keyword evidence="11 19" id="KW-0460">Magnesium</keyword>
<comment type="similarity">
    <text evidence="4 19">Belongs to the CobS family.</text>
</comment>
<dbReference type="NCBIfam" id="TIGR00317">
    <property type="entry name" value="cobS"/>
    <property type="match status" value="1"/>
</dbReference>
<protein>
    <recommendedName>
        <fullName evidence="6 19">Adenosylcobinamide-GDP ribazoletransferase</fullName>
        <ecNumber evidence="5 19">2.7.8.26</ecNumber>
    </recommendedName>
    <alternativeName>
        <fullName evidence="16 19">Cobalamin synthase</fullName>
    </alternativeName>
    <alternativeName>
        <fullName evidence="15 19">Cobalamin-5'-phosphate synthase</fullName>
    </alternativeName>
</protein>
<keyword evidence="9 19" id="KW-0808">Transferase</keyword>
<comment type="cofactor">
    <cofactor evidence="1 19">
        <name>Mg(2+)</name>
        <dbReference type="ChEBI" id="CHEBI:18420"/>
    </cofactor>
</comment>
<dbReference type="PANTHER" id="PTHR34148:SF1">
    <property type="entry name" value="ADENOSYLCOBINAMIDE-GDP RIBAZOLETRANSFERASE"/>
    <property type="match status" value="1"/>
</dbReference>
<keyword evidence="21" id="KW-1185">Reference proteome</keyword>
<evidence type="ECO:0000256" key="14">
    <source>
        <dbReference type="ARBA" id="ARBA00025228"/>
    </source>
</evidence>
<dbReference type="Pfam" id="PF02654">
    <property type="entry name" value="CobS"/>
    <property type="match status" value="1"/>
</dbReference>
<evidence type="ECO:0000256" key="19">
    <source>
        <dbReference type="HAMAP-Rule" id="MF_00719"/>
    </source>
</evidence>
<feature type="transmembrane region" description="Helical" evidence="19">
    <location>
        <begin position="38"/>
        <end position="57"/>
    </location>
</feature>
<evidence type="ECO:0000256" key="16">
    <source>
        <dbReference type="ARBA" id="ARBA00032853"/>
    </source>
</evidence>
<dbReference type="Proteomes" id="UP000767854">
    <property type="component" value="Unassembled WGS sequence"/>
</dbReference>
<keyword evidence="7 19" id="KW-1003">Cell membrane</keyword>
<comment type="caution">
    <text evidence="20">The sequence shown here is derived from an EMBL/GenBank/DDBJ whole genome shotgun (WGS) entry which is preliminary data.</text>
</comment>
<dbReference type="PANTHER" id="PTHR34148">
    <property type="entry name" value="ADENOSYLCOBINAMIDE-GDP RIBAZOLETRANSFERASE"/>
    <property type="match status" value="1"/>
</dbReference>
<comment type="function">
    <text evidence="14 19">Joins adenosylcobinamide-GDP and alpha-ribazole to generate adenosylcobalamin (Ado-cobalamin). Also synthesizes adenosylcobalamin 5'-phosphate from adenosylcobinamide-GDP and alpha-ribazole 5'-phosphate.</text>
</comment>
<dbReference type="EMBL" id="JAFBDT010000002">
    <property type="protein sequence ID" value="MBM7560847.1"/>
    <property type="molecule type" value="Genomic_DNA"/>
</dbReference>
<dbReference type="InterPro" id="IPR003805">
    <property type="entry name" value="CobS"/>
</dbReference>
<evidence type="ECO:0000256" key="5">
    <source>
        <dbReference type="ARBA" id="ARBA00013200"/>
    </source>
</evidence>
<evidence type="ECO:0000256" key="12">
    <source>
        <dbReference type="ARBA" id="ARBA00022989"/>
    </source>
</evidence>
<dbReference type="HAMAP" id="MF_00719">
    <property type="entry name" value="CobS"/>
    <property type="match status" value="1"/>
</dbReference>
<accession>A0ABS2MN74</accession>
<comment type="pathway">
    <text evidence="3 19">Cofactor biosynthesis; adenosylcobalamin biosynthesis; adenosylcobalamin from cob(II)yrinate a,c-diamide: step 7/7.</text>
</comment>
<keyword evidence="13 19" id="KW-0472">Membrane</keyword>
<organism evidence="20 21">
    <name type="scientific">Fusibacter tunisiensis</name>
    <dbReference type="NCBI Taxonomy" id="1008308"/>
    <lineage>
        <taxon>Bacteria</taxon>
        <taxon>Bacillati</taxon>
        <taxon>Bacillota</taxon>
        <taxon>Clostridia</taxon>
        <taxon>Eubacteriales</taxon>
        <taxon>Eubacteriales Family XII. Incertae Sedis</taxon>
        <taxon>Fusibacter</taxon>
    </lineage>
</organism>
<feature type="transmembrane region" description="Helical" evidence="19">
    <location>
        <begin position="112"/>
        <end position="135"/>
    </location>
</feature>
<evidence type="ECO:0000256" key="8">
    <source>
        <dbReference type="ARBA" id="ARBA00022573"/>
    </source>
</evidence>
<evidence type="ECO:0000256" key="17">
    <source>
        <dbReference type="ARBA" id="ARBA00048623"/>
    </source>
</evidence>
<name>A0ABS2MN74_9FIRM</name>
<proteinExistence type="inferred from homology"/>
<keyword evidence="12 19" id="KW-1133">Transmembrane helix</keyword>
<evidence type="ECO:0000256" key="11">
    <source>
        <dbReference type="ARBA" id="ARBA00022842"/>
    </source>
</evidence>
<evidence type="ECO:0000256" key="9">
    <source>
        <dbReference type="ARBA" id="ARBA00022679"/>
    </source>
</evidence>
<comment type="catalytic activity">
    <reaction evidence="18 19">
        <text>alpha-ribazole 5'-phosphate + adenosylcob(III)inamide-GDP = adenosylcob(III)alamin 5'-phosphate + GMP + H(+)</text>
        <dbReference type="Rhea" id="RHEA:23560"/>
        <dbReference type="ChEBI" id="CHEBI:15378"/>
        <dbReference type="ChEBI" id="CHEBI:57918"/>
        <dbReference type="ChEBI" id="CHEBI:58115"/>
        <dbReference type="ChEBI" id="CHEBI:60487"/>
        <dbReference type="ChEBI" id="CHEBI:60493"/>
        <dbReference type="EC" id="2.7.8.26"/>
    </reaction>
</comment>
<evidence type="ECO:0000256" key="15">
    <source>
        <dbReference type="ARBA" id="ARBA00032605"/>
    </source>
</evidence>
<evidence type="ECO:0000256" key="3">
    <source>
        <dbReference type="ARBA" id="ARBA00004663"/>
    </source>
</evidence>
<dbReference type="EC" id="2.7.8.26" evidence="5 19"/>
<evidence type="ECO:0000256" key="1">
    <source>
        <dbReference type="ARBA" id="ARBA00001946"/>
    </source>
</evidence>
<dbReference type="GO" id="GO:0051073">
    <property type="term" value="F:adenosylcobinamide-GDP ribazoletransferase activity"/>
    <property type="evidence" value="ECO:0007669"/>
    <property type="project" value="UniProtKB-EC"/>
</dbReference>
<evidence type="ECO:0000313" key="20">
    <source>
        <dbReference type="EMBL" id="MBM7560847.1"/>
    </source>
</evidence>
<reference evidence="20 21" key="1">
    <citation type="submission" date="2021-01" db="EMBL/GenBank/DDBJ databases">
        <title>Genomic Encyclopedia of Type Strains, Phase IV (KMG-IV): sequencing the most valuable type-strain genomes for metagenomic binning, comparative biology and taxonomic classification.</title>
        <authorList>
            <person name="Goeker M."/>
        </authorList>
    </citation>
    <scope>NUCLEOTIDE SEQUENCE [LARGE SCALE GENOMIC DNA]</scope>
    <source>
        <strain evidence="20 21">DSM 24436</strain>
    </source>
</reference>
<evidence type="ECO:0000256" key="4">
    <source>
        <dbReference type="ARBA" id="ARBA00010561"/>
    </source>
</evidence>
<evidence type="ECO:0000256" key="13">
    <source>
        <dbReference type="ARBA" id="ARBA00023136"/>
    </source>
</evidence>
<feature type="transmembrane region" description="Helical" evidence="19">
    <location>
        <begin position="204"/>
        <end position="220"/>
    </location>
</feature>
<sequence length="254" mass="28698">MRKSYFLEFRMALSLFTTFPVGRDLKWEPDAMKRLPDYLPFVGLGIGLFAGLIYMGLEVLPVSSFLKAVLLTASFLFMTGGFHMDGLMDTCDGHFSRRDLPRRLEIMKDSRVGAFAVMGFTLLMLVKVGLVMELFIQEVSIWGWFFIPVYSRILLRLLLKKAPYAKDEGLGKMYGGYNETWDIGALLIYLSILVLAGFMQIHLMWVGLVLFLFLLIYKKWAIQNFGGITGDLLGGFLELCELTALGVWVIGGVI</sequence>